<dbReference type="EMBL" id="BARV01000331">
    <property type="protein sequence ID" value="GAH96917.1"/>
    <property type="molecule type" value="Genomic_DNA"/>
</dbReference>
<comment type="caution">
    <text evidence="1">The sequence shown here is derived from an EMBL/GenBank/DDBJ whole genome shotgun (WGS) entry which is preliminary data.</text>
</comment>
<name>X1JS79_9ZZZZ</name>
<accession>X1JS79</accession>
<sequence>MSETERLKEIAWRKQRRGLRWIILRDIVAICSLRWMDTSEVQDVMLNLHGITHTKTVSLLSELERPKFVVQERDERDNIYKWGSTPKGVKSWLPMGKMSAIPAGIVQAVEISRRVKESEA</sequence>
<gene>
    <name evidence="1" type="ORF">S06H3_01346</name>
</gene>
<evidence type="ECO:0000313" key="1">
    <source>
        <dbReference type="EMBL" id="GAH96917.1"/>
    </source>
</evidence>
<evidence type="ECO:0008006" key="2">
    <source>
        <dbReference type="Google" id="ProtNLM"/>
    </source>
</evidence>
<proteinExistence type="predicted"/>
<dbReference type="AlphaFoldDB" id="X1JS79"/>
<reference evidence="1" key="1">
    <citation type="journal article" date="2014" name="Front. Microbiol.">
        <title>High frequency of phylogenetically diverse reductive dehalogenase-homologous genes in deep subseafloor sedimentary metagenomes.</title>
        <authorList>
            <person name="Kawai M."/>
            <person name="Futagami T."/>
            <person name="Toyoda A."/>
            <person name="Takaki Y."/>
            <person name="Nishi S."/>
            <person name="Hori S."/>
            <person name="Arai W."/>
            <person name="Tsubouchi T."/>
            <person name="Morono Y."/>
            <person name="Uchiyama I."/>
            <person name="Ito T."/>
            <person name="Fujiyama A."/>
            <person name="Inagaki F."/>
            <person name="Takami H."/>
        </authorList>
    </citation>
    <scope>NUCLEOTIDE SEQUENCE</scope>
    <source>
        <strain evidence="1">Expedition CK06-06</strain>
    </source>
</reference>
<protein>
    <recommendedName>
        <fullName evidence="2">HTH marR-type domain-containing protein</fullName>
    </recommendedName>
</protein>
<organism evidence="1">
    <name type="scientific">marine sediment metagenome</name>
    <dbReference type="NCBI Taxonomy" id="412755"/>
    <lineage>
        <taxon>unclassified sequences</taxon>
        <taxon>metagenomes</taxon>
        <taxon>ecological metagenomes</taxon>
    </lineage>
</organism>